<sequence>MSRNADLMLAAMAPVIWGTTYIVTSQMLPPGYPLTDAMLRALPAGLLLMAVTRQVPPVTWLGRLTILGALNFTVFWAALFIAAYRLPGGVAATLGAIQPLIVLLLARAMLGTTLTAKSLLTAVAGIGGVALLVLGPTAQLDGVGVTAVLVGALSMAFGVVLTRKWKPPVSALTFTACQLTAGGILLLPMALFLEPALPQLTALNAAGFVWLGLFGAALTYFLWFRGIERVGPQSVTGLGFLSPLTAVLLGWIVLGETLSPLQVLGAIIVLVCVIAGARQAGTKTLAKGT</sequence>
<keyword evidence="9" id="KW-1185">Reference proteome</keyword>
<feature type="transmembrane region" description="Helical" evidence="6">
    <location>
        <begin position="143"/>
        <end position="162"/>
    </location>
</feature>
<comment type="caution">
    <text evidence="8">The sequence shown here is derived from an EMBL/GenBank/DDBJ whole genome shotgun (WGS) entry which is preliminary data.</text>
</comment>
<keyword evidence="3 6" id="KW-0812">Transmembrane</keyword>
<dbReference type="SUPFAM" id="SSF103481">
    <property type="entry name" value="Multidrug resistance efflux transporter EmrE"/>
    <property type="match status" value="2"/>
</dbReference>
<dbReference type="InterPro" id="IPR037185">
    <property type="entry name" value="EmrE-like"/>
</dbReference>
<evidence type="ECO:0000256" key="3">
    <source>
        <dbReference type="ARBA" id="ARBA00022692"/>
    </source>
</evidence>
<evidence type="ECO:0000256" key="1">
    <source>
        <dbReference type="ARBA" id="ARBA00004141"/>
    </source>
</evidence>
<feature type="transmembrane region" description="Helical" evidence="6">
    <location>
        <begin position="260"/>
        <end position="277"/>
    </location>
</feature>
<feature type="transmembrane region" description="Helical" evidence="6">
    <location>
        <begin position="7"/>
        <end position="28"/>
    </location>
</feature>
<evidence type="ECO:0000256" key="4">
    <source>
        <dbReference type="ARBA" id="ARBA00022989"/>
    </source>
</evidence>
<feature type="transmembrane region" description="Helical" evidence="6">
    <location>
        <begin position="205"/>
        <end position="223"/>
    </location>
</feature>
<evidence type="ECO:0000313" key="9">
    <source>
        <dbReference type="Proteomes" id="UP000435138"/>
    </source>
</evidence>
<feature type="domain" description="EamA" evidence="7">
    <location>
        <begin position="8"/>
        <end position="133"/>
    </location>
</feature>
<feature type="transmembrane region" description="Helical" evidence="6">
    <location>
        <begin position="169"/>
        <end position="193"/>
    </location>
</feature>
<keyword evidence="4 6" id="KW-1133">Transmembrane helix</keyword>
<dbReference type="GO" id="GO:0016020">
    <property type="term" value="C:membrane"/>
    <property type="evidence" value="ECO:0007669"/>
    <property type="project" value="UniProtKB-SubCell"/>
</dbReference>
<feature type="transmembrane region" description="Helical" evidence="6">
    <location>
        <begin position="64"/>
        <end position="84"/>
    </location>
</feature>
<comment type="similarity">
    <text evidence="2">Belongs to the EamA transporter family.</text>
</comment>
<evidence type="ECO:0000259" key="7">
    <source>
        <dbReference type="Pfam" id="PF00892"/>
    </source>
</evidence>
<evidence type="ECO:0000256" key="2">
    <source>
        <dbReference type="ARBA" id="ARBA00007362"/>
    </source>
</evidence>
<dbReference type="PANTHER" id="PTHR32322:SF2">
    <property type="entry name" value="EAMA DOMAIN-CONTAINING PROTEIN"/>
    <property type="match status" value="1"/>
</dbReference>
<evidence type="ECO:0000256" key="6">
    <source>
        <dbReference type="SAM" id="Phobius"/>
    </source>
</evidence>
<dbReference type="InterPro" id="IPR050638">
    <property type="entry name" value="AA-Vitamin_Transporters"/>
</dbReference>
<dbReference type="Pfam" id="PF00892">
    <property type="entry name" value="EamA"/>
    <property type="match status" value="2"/>
</dbReference>
<dbReference type="InterPro" id="IPR000620">
    <property type="entry name" value="EamA_dom"/>
</dbReference>
<keyword evidence="5 6" id="KW-0472">Membrane</keyword>
<comment type="subcellular location">
    <subcellularLocation>
        <location evidence="1">Membrane</location>
        <topology evidence="1">Multi-pass membrane protein</topology>
    </subcellularLocation>
</comment>
<evidence type="ECO:0000256" key="5">
    <source>
        <dbReference type="ARBA" id="ARBA00023136"/>
    </source>
</evidence>
<dbReference type="EMBL" id="WIXI01000051">
    <property type="protein sequence ID" value="MQY49571.1"/>
    <property type="molecule type" value="Genomic_DNA"/>
</dbReference>
<dbReference type="RefSeq" id="WP_153359491.1">
    <property type="nucleotide sequence ID" value="NZ_WIXI01000051.1"/>
</dbReference>
<dbReference type="PANTHER" id="PTHR32322">
    <property type="entry name" value="INNER MEMBRANE TRANSPORTER"/>
    <property type="match status" value="1"/>
</dbReference>
<evidence type="ECO:0000313" key="8">
    <source>
        <dbReference type="EMBL" id="MQY49571.1"/>
    </source>
</evidence>
<feature type="domain" description="EamA" evidence="7">
    <location>
        <begin position="144"/>
        <end position="273"/>
    </location>
</feature>
<proteinExistence type="inferred from homology"/>
<organism evidence="8 9">
    <name type="scientific">Endobacterium cereale</name>
    <dbReference type="NCBI Taxonomy" id="2663029"/>
    <lineage>
        <taxon>Bacteria</taxon>
        <taxon>Pseudomonadati</taxon>
        <taxon>Pseudomonadota</taxon>
        <taxon>Alphaproteobacteria</taxon>
        <taxon>Hyphomicrobiales</taxon>
        <taxon>Rhizobiaceae</taxon>
        <taxon>Endobacterium</taxon>
    </lineage>
</organism>
<feature type="transmembrane region" description="Helical" evidence="6">
    <location>
        <begin position="90"/>
        <end position="106"/>
    </location>
</feature>
<name>A0A6A8ALH4_9HYPH</name>
<dbReference type="Proteomes" id="UP000435138">
    <property type="component" value="Unassembled WGS sequence"/>
</dbReference>
<protein>
    <submittedName>
        <fullName evidence="8">EamA family transporter</fullName>
    </submittedName>
</protein>
<accession>A0A6A8ALH4</accession>
<gene>
    <name evidence="8" type="ORF">GAO09_26435</name>
</gene>
<dbReference type="AlphaFoldDB" id="A0A6A8ALH4"/>
<reference evidence="8 9" key="1">
    <citation type="submission" date="2019-11" db="EMBL/GenBank/DDBJ databases">
        <title>Genome analysis of Rhizobacterium cereale a novel genus and species isolated from maize roots in North Spain.</title>
        <authorList>
            <person name="Menendez E."/>
            <person name="Flores-Felix J.D."/>
            <person name="Ramirez-Bahena M.-H."/>
            <person name="Igual J.M."/>
            <person name="Garcia-Fraile P."/>
            <person name="Peix A."/>
            <person name="Velazquez E."/>
        </authorList>
    </citation>
    <scope>NUCLEOTIDE SEQUENCE [LARGE SCALE GENOMIC DNA]</scope>
    <source>
        <strain evidence="8 9">RZME27</strain>
    </source>
</reference>
<feature type="transmembrane region" description="Helical" evidence="6">
    <location>
        <begin position="235"/>
        <end position="254"/>
    </location>
</feature>